<dbReference type="PANTHER" id="PTHR24171:SF9">
    <property type="entry name" value="ANKYRIN REPEAT DOMAIN-CONTAINING PROTEIN 39"/>
    <property type="match status" value="1"/>
</dbReference>
<dbReference type="Pfam" id="PF12796">
    <property type="entry name" value="Ank_2"/>
    <property type="match status" value="1"/>
</dbReference>
<dbReference type="EMBL" id="JAGQDG010000004">
    <property type="protein sequence ID" value="MBQ0935919.1"/>
    <property type="molecule type" value="Genomic_DNA"/>
</dbReference>
<evidence type="ECO:0000313" key="5">
    <source>
        <dbReference type="Proteomes" id="UP000672097"/>
    </source>
</evidence>
<reference evidence="4 5" key="1">
    <citation type="submission" date="2021-04" db="EMBL/GenBank/DDBJ databases">
        <title>The genome sequence of type strain Ideonella paludis KCTC 32238.</title>
        <authorList>
            <person name="Liu Y."/>
        </authorList>
    </citation>
    <scope>NUCLEOTIDE SEQUENCE [LARGE SCALE GENOMIC DNA]</scope>
    <source>
        <strain evidence="4 5">KCTC 32238</strain>
    </source>
</reference>
<keyword evidence="1" id="KW-0677">Repeat</keyword>
<dbReference type="SUPFAM" id="SSF48403">
    <property type="entry name" value="Ankyrin repeat"/>
    <property type="match status" value="1"/>
</dbReference>
<dbReference type="PANTHER" id="PTHR24171">
    <property type="entry name" value="ANKYRIN REPEAT DOMAIN-CONTAINING PROTEIN 39-RELATED"/>
    <property type="match status" value="1"/>
</dbReference>
<dbReference type="RefSeq" id="WP_210809237.1">
    <property type="nucleotide sequence ID" value="NZ_JAGQDG010000004.1"/>
</dbReference>
<dbReference type="Proteomes" id="UP000672097">
    <property type="component" value="Unassembled WGS sequence"/>
</dbReference>
<dbReference type="InterPro" id="IPR036770">
    <property type="entry name" value="Ankyrin_rpt-contain_sf"/>
</dbReference>
<dbReference type="InterPro" id="IPR002110">
    <property type="entry name" value="Ankyrin_rpt"/>
</dbReference>
<keyword evidence="5" id="KW-1185">Reference proteome</keyword>
<proteinExistence type="predicted"/>
<dbReference type="PROSITE" id="PS50088">
    <property type="entry name" value="ANK_REPEAT"/>
    <property type="match status" value="2"/>
</dbReference>
<feature type="repeat" description="ANK" evidence="3">
    <location>
        <begin position="95"/>
        <end position="127"/>
    </location>
</feature>
<comment type="caution">
    <text evidence="4">The sequence shown here is derived from an EMBL/GenBank/DDBJ whole genome shotgun (WGS) entry which is preliminary data.</text>
</comment>
<protein>
    <submittedName>
        <fullName evidence="4">Ankyrin repeat domain-containing protein</fullName>
    </submittedName>
</protein>
<name>A0ABS5DXP3_9BURK</name>
<dbReference type="PROSITE" id="PS50297">
    <property type="entry name" value="ANK_REP_REGION"/>
    <property type="match status" value="2"/>
</dbReference>
<feature type="repeat" description="ANK" evidence="3">
    <location>
        <begin position="62"/>
        <end position="94"/>
    </location>
</feature>
<evidence type="ECO:0000256" key="2">
    <source>
        <dbReference type="ARBA" id="ARBA00023043"/>
    </source>
</evidence>
<keyword evidence="2 3" id="KW-0040">ANK repeat</keyword>
<sequence length="232" mass="24473">MDRQLNQLLREKASEAGIQILGDGYDYSTDKSGSLCIATWYSCDDFVFHAVFKGASVDREGPNGTPLGIAASMGNLALAKFFIEHGATIDQRDKRGRTALTSAAGHGKLPLVKLLIHAGADLSGALSAAVDGAYENVVKVLLEAKAPVNEIVDSGLAMPPLLLACSKGKKKGSSIALLLLNAGADASYVRSSDGMSAVKFALWGQCDQKVFDELQKRGAPPPEKGFPVIRLV</sequence>
<dbReference type="Gene3D" id="1.25.40.20">
    <property type="entry name" value="Ankyrin repeat-containing domain"/>
    <property type="match status" value="1"/>
</dbReference>
<evidence type="ECO:0000256" key="1">
    <source>
        <dbReference type="ARBA" id="ARBA00022737"/>
    </source>
</evidence>
<organism evidence="4 5">
    <name type="scientific">Ideonella paludis</name>
    <dbReference type="NCBI Taxonomy" id="1233411"/>
    <lineage>
        <taxon>Bacteria</taxon>
        <taxon>Pseudomonadati</taxon>
        <taxon>Pseudomonadota</taxon>
        <taxon>Betaproteobacteria</taxon>
        <taxon>Burkholderiales</taxon>
        <taxon>Sphaerotilaceae</taxon>
        <taxon>Ideonella</taxon>
    </lineage>
</organism>
<dbReference type="SMART" id="SM00248">
    <property type="entry name" value="ANK"/>
    <property type="match status" value="5"/>
</dbReference>
<gene>
    <name evidence="4" type="ORF">KAK11_11330</name>
</gene>
<accession>A0ABS5DXP3</accession>
<evidence type="ECO:0000313" key="4">
    <source>
        <dbReference type="EMBL" id="MBQ0935919.1"/>
    </source>
</evidence>
<evidence type="ECO:0000256" key="3">
    <source>
        <dbReference type="PROSITE-ProRule" id="PRU00023"/>
    </source>
</evidence>